<evidence type="ECO:0000313" key="4">
    <source>
        <dbReference type="Proteomes" id="UP001464891"/>
    </source>
</evidence>
<dbReference type="InterPro" id="IPR024742">
    <property type="entry name" value="Glycogen_debranch_N"/>
</dbReference>
<evidence type="ECO:0000259" key="1">
    <source>
        <dbReference type="Pfam" id="PF06202"/>
    </source>
</evidence>
<reference evidence="3 4" key="1">
    <citation type="submission" date="2022-04" db="EMBL/GenBank/DDBJ databases">
        <title>Positive selection, recombination, and allopatry shape intraspecific diversity of widespread and dominant cyanobacteria.</title>
        <authorList>
            <person name="Wei J."/>
            <person name="Shu W."/>
            <person name="Hu C."/>
        </authorList>
    </citation>
    <scope>NUCLEOTIDE SEQUENCE [LARGE SCALE GENOMIC DNA]</scope>
    <source>
        <strain evidence="3 4">GB2-A4</strain>
    </source>
</reference>
<dbReference type="InterPro" id="IPR010401">
    <property type="entry name" value="AGL/Gdb1"/>
</dbReference>
<comment type="caution">
    <text evidence="3">The sequence shown here is derived from an EMBL/GenBank/DDBJ whole genome shotgun (WGS) entry which is preliminary data.</text>
</comment>
<gene>
    <name evidence="3" type="ORF">NC998_12520</name>
</gene>
<keyword evidence="4" id="KW-1185">Reference proteome</keyword>
<dbReference type="RefSeq" id="WP_190434899.1">
    <property type="nucleotide sequence ID" value="NZ_JAMPKM010000006.1"/>
</dbReference>
<protein>
    <submittedName>
        <fullName evidence="3">Amylo-alpha-1,6-glucosidase</fullName>
    </submittedName>
</protein>
<feature type="domain" description="Glycogen debranching enzyme C-terminal" evidence="1">
    <location>
        <begin position="320"/>
        <end position="700"/>
    </location>
</feature>
<evidence type="ECO:0000259" key="2">
    <source>
        <dbReference type="Pfam" id="PF12439"/>
    </source>
</evidence>
<accession>A0ABV0J808</accession>
<feature type="domain" description="Glycogen debranching enzyme bacterial and archaeal type N-terminal" evidence="2">
    <location>
        <begin position="7"/>
        <end position="248"/>
    </location>
</feature>
<dbReference type="InterPro" id="IPR008928">
    <property type="entry name" value="6-hairpin_glycosidase_sf"/>
</dbReference>
<dbReference type="Proteomes" id="UP001464891">
    <property type="component" value="Unassembled WGS sequence"/>
</dbReference>
<dbReference type="InterPro" id="IPR012341">
    <property type="entry name" value="6hp_glycosidase-like_sf"/>
</dbReference>
<dbReference type="EMBL" id="JAMPKM010000006">
    <property type="protein sequence ID" value="MEP0817919.1"/>
    <property type="molecule type" value="Genomic_DNA"/>
</dbReference>
<dbReference type="PANTHER" id="PTHR10569:SF2">
    <property type="entry name" value="GLYCOGEN DEBRANCHING ENZYME"/>
    <property type="match status" value="1"/>
</dbReference>
<sequence length="706" mass="79812">MDDLDTREWLLTNGLGSFASGTVCDAHTRTYHGWLFAALDPPSQRTLLLSHIEASLEIAGQVFALGTHYWLNDAIAPQGFRLLRSFTVDPVPTWVWGDFPGQLTRRLILPYGWVSDRDSTSSLAQNNTSSCFRHQTLIQYSYAGSEVATLRLRPLIGDRDFHHQQRAEPEVRFSQIVGPQQLLLQAIRPGMVGTPWHLRWTQGNYEPDGLWYWNYHYPAETQRGLADYEDLYSPGYLTAVLQPGDQLTLEASVGWPESELPLLNHSLFTVAIQAEQQRLAHDFAAVLPASARALTCTPPEKPPELKPSDASHLWHQLLRAGDQFLVYRASITGPTVIAGYPWFNDWGRDTLIALPGLALATQRFDLAKGLLQTFGHYCHLGLIPNAFPDVGVQPSYNSIDAALWWIEILGLYLEATADWEFLAQQYPVVQKIYKAFIAGTLYNIRVDAADGLVTWDAPGVALTWMDAVVEGKPITPRRGKPIEINALWYSALRWASQWAERLDKEAVTNPETLVNQARRYRQHADQVQASLQQFWNREQQYFYDTIEPDDRPDPKIRPNAVLALSLHHCGFPAEQARQVLQVARDRLLTPYGLRSLDPADPDYVGYYLGQPGGVAPQPIRDCAYHQGTVWSWLIGPFVRAWERFFDTQDSEPLPFDWQPLLDHLQQQACLGSISEIFDGDAPHNPQGAIAQAWSVAEVIRHWPGRE</sequence>
<dbReference type="Pfam" id="PF12439">
    <property type="entry name" value="GDE_N"/>
    <property type="match status" value="1"/>
</dbReference>
<evidence type="ECO:0000313" key="3">
    <source>
        <dbReference type="EMBL" id="MEP0817919.1"/>
    </source>
</evidence>
<dbReference type="Pfam" id="PF06202">
    <property type="entry name" value="GDE_C"/>
    <property type="match status" value="1"/>
</dbReference>
<dbReference type="SUPFAM" id="SSF48208">
    <property type="entry name" value="Six-hairpin glycosidases"/>
    <property type="match status" value="1"/>
</dbReference>
<name>A0ABV0J808_9CYAN</name>
<organism evidence="3 4">
    <name type="scientific">Trichocoleus desertorum GB2-A4</name>
    <dbReference type="NCBI Taxonomy" id="2933944"/>
    <lineage>
        <taxon>Bacteria</taxon>
        <taxon>Bacillati</taxon>
        <taxon>Cyanobacteriota</taxon>
        <taxon>Cyanophyceae</taxon>
        <taxon>Leptolyngbyales</taxon>
        <taxon>Trichocoleusaceae</taxon>
        <taxon>Trichocoleus</taxon>
    </lineage>
</organism>
<dbReference type="InterPro" id="IPR032790">
    <property type="entry name" value="GDE_C"/>
</dbReference>
<dbReference type="PANTHER" id="PTHR10569">
    <property type="entry name" value="GLYCOGEN DEBRANCHING ENZYME"/>
    <property type="match status" value="1"/>
</dbReference>
<dbReference type="Gene3D" id="1.50.10.10">
    <property type="match status" value="1"/>
</dbReference>
<proteinExistence type="predicted"/>